<protein>
    <submittedName>
        <fullName evidence="2">Uncharacterized protein</fullName>
    </submittedName>
</protein>
<feature type="transmembrane region" description="Helical" evidence="1">
    <location>
        <begin position="42"/>
        <end position="63"/>
    </location>
</feature>
<dbReference type="Proteomes" id="UP000794436">
    <property type="component" value="Unassembled WGS sequence"/>
</dbReference>
<proteinExistence type="predicted"/>
<dbReference type="AlphaFoldDB" id="A0A8K1FFF4"/>
<sequence>MIVMPIYAIFCWATRTYVARKDLWSKDEPEKALAFRTKLWKFIDLMGFMVQMITAYAALATVFGRIPSRYQVLMVMTIQAFKIFVRNRLWRKAQLYAQGDDMAPILVATSTQFFHSLFVSTCFQTSKSVVTLLLMVGWNILQDGLSIRSISRLTTRVDRLRQKSITQSNTTQAQLQAMIRISTQDSSPGSVTVAIKSMYPPYRALATQIKTQARQIVDQTPAVAEAAWIQKQTQLFHCREVLLLRLYMEIIAPVFYLVFVSTLQHLPNRVHMSYLGHADLSTLTHRIVLQVLARVVLLLLFLRELSRTSSPSGLRQLLFVLRHQLVPFQAGCVNVALFVFAFSVQHYGNDISFRFAWLKHTNSTSH</sequence>
<evidence type="ECO:0000256" key="1">
    <source>
        <dbReference type="SAM" id="Phobius"/>
    </source>
</evidence>
<feature type="transmembrane region" description="Helical" evidence="1">
    <location>
        <begin position="325"/>
        <end position="344"/>
    </location>
</feature>
<keyword evidence="3" id="KW-1185">Reference proteome</keyword>
<keyword evidence="1" id="KW-0472">Membrane</keyword>
<evidence type="ECO:0000313" key="2">
    <source>
        <dbReference type="EMBL" id="TMW58934.1"/>
    </source>
</evidence>
<keyword evidence="1" id="KW-0812">Transmembrane</keyword>
<keyword evidence="1" id="KW-1133">Transmembrane helix</keyword>
<reference evidence="2" key="1">
    <citation type="submission" date="2019-03" db="EMBL/GenBank/DDBJ databases">
        <title>Long read genome sequence of the mycoparasitic Pythium oligandrum ATCC 38472 isolated from sugarbeet rhizosphere.</title>
        <authorList>
            <person name="Gaulin E."/>
        </authorList>
    </citation>
    <scope>NUCLEOTIDE SEQUENCE</scope>
    <source>
        <strain evidence="2">ATCC 38472_TT</strain>
    </source>
</reference>
<name>A0A8K1FFF4_PYTOL</name>
<comment type="caution">
    <text evidence="2">The sequence shown here is derived from an EMBL/GenBank/DDBJ whole genome shotgun (WGS) entry which is preliminary data.</text>
</comment>
<feature type="transmembrane region" description="Helical" evidence="1">
    <location>
        <begin position="246"/>
        <end position="267"/>
    </location>
</feature>
<gene>
    <name evidence="2" type="ORF">Poli38472_007079</name>
</gene>
<feature type="transmembrane region" description="Helical" evidence="1">
    <location>
        <begin position="287"/>
        <end position="305"/>
    </location>
</feature>
<accession>A0A8K1FFF4</accession>
<dbReference type="EMBL" id="SPLM01000110">
    <property type="protein sequence ID" value="TMW58934.1"/>
    <property type="molecule type" value="Genomic_DNA"/>
</dbReference>
<evidence type="ECO:0000313" key="3">
    <source>
        <dbReference type="Proteomes" id="UP000794436"/>
    </source>
</evidence>
<organism evidence="2 3">
    <name type="scientific">Pythium oligandrum</name>
    <name type="common">Mycoparasitic fungus</name>
    <dbReference type="NCBI Taxonomy" id="41045"/>
    <lineage>
        <taxon>Eukaryota</taxon>
        <taxon>Sar</taxon>
        <taxon>Stramenopiles</taxon>
        <taxon>Oomycota</taxon>
        <taxon>Peronosporomycetes</taxon>
        <taxon>Pythiales</taxon>
        <taxon>Pythiaceae</taxon>
        <taxon>Pythium</taxon>
    </lineage>
</organism>